<protein>
    <recommendedName>
        <fullName evidence="1">AMP-dependent synthetase/ligase domain-containing protein</fullName>
    </recommendedName>
</protein>
<dbReference type="Proteomes" id="UP000053647">
    <property type="component" value="Unassembled WGS sequence"/>
</dbReference>
<organism evidence="2 3">
    <name type="scientific">Paxillus involutus ATCC 200175</name>
    <dbReference type="NCBI Taxonomy" id="664439"/>
    <lineage>
        <taxon>Eukaryota</taxon>
        <taxon>Fungi</taxon>
        <taxon>Dikarya</taxon>
        <taxon>Basidiomycota</taxon>
        <taxon>Agaricomycotina</taxon>
        <taxon>Agaricomycetes</taxon>
        <taxon>Agaricomycetidae</taxon>
        <taxon>Boletales</taxon>
        <taxon>Paxilineae</taxon>
        <taxon>Paxillaceae</taxon>
        <taxon>Paxillus</taxon>
    </lineage>
</organism>
<dbReference type="GO" id="GO:0016405">
    <property type="term" value="F:CoA-ligase activity"/>
    <property type="evidence" value="ECO:0007669"/>
    <property type="project" value="TreeGrafter"/>
</dbReference>
<dbReference type="InterPro" id="IPR000873">
    <property type="entry name" value="AMP-dep_synth/lig_dom"/>
</dbReference>
<dbReference type="PANTHER" id="PTHR24096">
    <property type="entry name" value="LONG-CHAIN-FATTY-ACID--COA LIGASE"/>
    <property type="match status" value="1"/>
</dbReference>
<keyword evidence="3" id="KW-1185">Reference proteome</keyword>
<gene>
    <name evidence="2" type="ORF">PAXINDRAFT_21363</name>
</gene>
<name>A0A0C9STD7_PAXIN</name>
<reference evidence="3" key="2">
    <citation type="submission" date="2015-01" db="EMBL/GenBank/DDBJ databases">
        <title>Evolutionary Origins and Diversification of the Mycorrhizal Mutualists.</title>
        <authorList>
            <consortium name="DOE Joint Genome Institute"/>
            <consortium name="Mycorrhizal Genomics Consortium"/>
            <person name="Kohler A."/>
            <person name="Kuo A."/>
            <person name="Nagy L.G."/>
            <person name="Floudas D."/>
            <person name="Copeland A."/>
            <person name="Barry K.W."/>
            <person name="Cichocki N."/>
            <person name="Veneault-Fourrey C."/>
            <person name="LaButti K."/>
            <person name="Lindquist E.A."/>
            <person name="Lipzen A."/>
            <person name="Lundell T."/>
            <person name="Morin E."/>
            <person name="Murat C."/>
            <person name="Riley R."/>
            <person name="Ohm R."/>
            <person name="Sun H."/>
            <person name="Tunlid A."/>
            <person name="Henrissat B."/>
            <person name="Grigoriev I.V."/>
            <person name="Hibbett D.S."/>
            <person name="Martin F."/>
        </authorList>
    </citation>
    <scope>NUCLEOTIDE SEQUENCE [LARGE SCALE GENOMIC DNA]</scope>
    <source>
        <strain evidence="3">ATCC 200175</strain>
    </source>
</reference>
<dbReference type="PANTHER" id="PTHR24096:SF422">
    <property type="entry name" value="BCDNA.GH02901"/>
    <property type="match status" value="1"/>
</dbReference>
<reference evidence="2 3" key="1">
    <citation type="submission" date="2014-06" db="EMBL/GenBank/DDBJ databases">
        <authorList>
            <consortium name="DOE Joint Genome Institute"/>
            <person name="Kuo A."/>
            <person name="Kohler A."/>
            <person name="Nagy L.G."/>
            <person name="Floudas D."/>
            <person name="Copeland A."/>
            <person name="Barry K.W."/>
            <person name="Cichocki N."/>
            <person name="Veneault-Fourrey C."/>
            <person name="LaButti K."/>
            <person name="Lindquist E.A."/>
            <person name="Lipzen A."/>
            <person name="Lundell T."/>
            <person name="Morin E."/>
            <person name="Murat C."/>
            <person name="Sun H."/>
            <person name="Tunlid A."/>
            <person name="Henrissat B."/>
            <person name="Grigoriev I.V."/>
            <person name="Hibbett D.S."/>
            <person name="Martin F."/>
            <person name="Nordberg H.P."/>
            <person name="Cantor M.N."/>
            <person name="Hua S.X."/>
        </authorList>
    </citation>
    <scope>NUCLEOTIDE SEQUENCE [LARGE SCALE GENOMIC DNA]</scope>
    <source>
        <strain evidence="2 3">ATCC 200175</strain>
    </source>
</reference>
<dbReference type="Gene3D" id="3.40.50.980">
    <property type="match status" value="2"/>
</dbReference>
<dbReference type="AlphaFoldDB" id="A0A0C9STD7"/>
<dbReference type="InterPro" id="IPR020845">
    <property type="entry name" value="AMP-binding_CS"/>
</dbReference>
<dbReference type="OrthoDB" id="6509636at2759"/>
<dbReference type="PROSITE" id="PS00455">
    <property type="entry name" value="AMP_BINDING"/>
    <property type="match status" value="1"/>
</dbReference>
<evidence type="ECO:0000313" key="2">
    <source>
        <dbReference type="EMBL" id="KIJ05365.1"/>
    </source>
</evidence>
<dbReference type="EMBL" id="KN821028">
    <property type="protein sequence ID" value="KIJ05365.1"/>
    <property type="molecule type" value="Genomic_DNA"/>
</dbReference>
<proteinExistence type="predicted"/>
<accession>A0A0C9STD7</accession>
<dbReference type="SUPFAM" id="SSF56801">
    <property type="entry name" value="Acetyl-CoA synthetase-like"/>
    <property type="match status" value="1"/>
</dbReference>
<dbReference type="Gene3D" id="2.30.38.10">
    <property type="entry name" value="Luciferase, Domain 3"/>
    <property type="match status" value="1"/>
</dbReference>
<evidence type="ECO:0000313" key="3">
    <source>
        <dbReference type="Proteomes" id="UP000053647"/>
    </source>
</evidence>
<sequence length="425" mass="47054">MAPAQIFSPVEDLPRIPDDLTLAQFTLDYQHPCRPVRKTGTPWIIEEHTGRRIGLEELRTRTYGLANALKIRYDIKEDDVVLIYSPNHVDYLVAIWAAHRLGAIMSGANPLFTTAELVYQIEATKATVVITHPESLPVALSAARETGLHSDRIIMFDTGSCKNLQTDTVETLVTQGLASPPRFTERKLRSGEGKAKVAFLSFSSGTTGKPKAVAIPHYAPIANVIQIASFYKVNENYAPWEEQRFRPVVPLYHIYGLVHNTHFIFFAGMSIVLSTRFNFTDFLKSIDKYRMTHLFLVPPHVVLLCKHPDVKNYDLSSVRYIVSGGGPLASETLEQLAKRFPNASMGQGYGTTESSAGISIFPLDKKRDLSGSSGKLYPGITARVERPDGSLAEFDELGELVIKTPSLALGYANNPDATRETFVNG</sequence>
<evidence type="ECO:0000259" key="1">
    <source>
        <dbReference type="Pfam" id="PF00501"/>
    </source>
</evidence>
<dbReference type="HOGENOM" id="CLU_000022_59_2_1"/>
<dbReference type="Pfam" id="PF00501">
    <property type="entry name" value="AMP-binding"/>
    <property type="match status" value="1"/>
</dbReference>
<feature type="domain" description="AMP-dependent synthetase/ligase" evidence="1">
    <location>
        <begin position="46"/>
        <end position="411"/>
    </location>
</feature>